<evidence type="ECO:0000256" key="1">
    <source>
        <dbReference type="SAM" id="MobiDB-lite"/>
    </source>
</evidence>
<sequence length="326" mass="32721">MLRDLVSPARAPVVVAIALVRTFARVVPAAVAVSASAVAVVVSIPTKRLVVGSAGPAITVASASVAAAAVAVASITVSTAVTAAAVVATAAAATKPTSWSSRTSRGAVRWAIAIRSLVADATTAPAKSVSTPTTAAEASSEASAVAASETPSSTTTPAAKATAKATTTSKATRASRSAAKTCATTTTWACSRALGVASATKTASVAARAPARDCTTSLHVDQHTAVLDLGSVCFLVGGFHVLLAFVDNEGVATFLFLWWCVGRGSRVFDNADTLNGTVAAEFTLEVIGGHVVRETGDEQRLKGVALYFGIFAGFVFTAALAISQVE</sequence>
<reference evidence="3 4" key="1">
    <citation type="journal article" date="2017" name="Genome Announc.">
        <title>Genome sequence of the saprophytic ascomycete Epicoccum nigrum ICMP 19927 strain isolated from New Zealand.</title>
        <authorList>
            <person name="Fokin M."/>
            <person name="Fleetwood D."/>
            <person name="Weir B.S."/>
            <person name="Villas-Boas S.G."/>
        </authorList>
    </citation>
    <scope>NUCLEOTIDE SEQUENCE [LARGE SCALE GENOMIC DNA]</scope>
    <source>
        <strain evidence="3 4">ICMP 19927</strain>
    </source>
</reference>
<feature type="transmembrane region" description="Helical" evidence="2">
    <location>
        <begin position="65"/>
        <end position="93"/>
    </location>
</feature>
<proteinExistence type="predicted"/>
<organism evidence="3 4">
    <name type="scientific">Epicoccum nigrum</name>
    <name type="common">Soil fungus</name>
    <name type="synonym">Epicoccum purpurascens</name>
    <dbReference type="NCBI Taxonomy" id="105696"/>
    <lineage>
        <taxon>Eukaryota</taxon>
        <taxon>Fungi</taxon>
        <taxon>Dikarya</taxon>
        <taxon>Ascomycota</taxon>
        <taxon>Pezizomycotina</taxon>
        <taxon>Dothideomycetes</taxon>
        <taxon>Pleosporomycetidae</taxon>
        <taxon>Pleosporales</taxon>
        <taxon>Pleosporineae</taxon>
        <taxon>Didymellaceae</taxon>
        <taxon>Epicoccum</taxon>
    </lineage>
</organism>
<keyword evidence="2" id="KW-0812">Transmembrane</keyword>
<evidence type="ECO:0000256" key="2">
    <source>
        <dbReference type="SAM" id="Phobius"/>
    </source>
</evidence>
<name>A0A1Y2LL59_EPING</name>
<keyword evidence="4" id="KW-1185">Reference proteome</keyword>
<accession>A0A1Y2LL59</accession>
<evidence type="ECO:0000313" key="4">
    <source>
        <dbReference type="Proteomes" id="UP000193240"/>
    </source>
</evidence>
<protein>
    <submittedName>
        <fullName evidence="3">Uncharacterized protein</fullName>
    </submittedName>
</protein>
<dbReference type="AlphaFoldDB" id="A0A1Y2LL59"/>
<feature type="transmembrane region" description="Helical" evidence="2">
    <location>
        <begin position="26"/>
        <end position="45"/>
    </location>
</feature>
<feature type="transmembrane region" description="Helical" evidence="2">
    <location>
        <begin position="304"/>
        <end position="322"/>
    </location>
</feature>
<feature type="region of interest" description="Disordered" evidence="1">
    <location>
        <begin position="140"/>
        <end position="172"/>
    </location>
</feature>
<dbReference type="Proteomes" id="UP000193240">
    <property type="component" value="Unassembled WGS sequence"/>
</dbReference>
<gene>
    <name evidence="3" type="ORF">B5807_10614</name>
</gene>
<keyword evidence="2" id="KW-0472">Membrane</keyword>
<evidence type="ECO:0000313" key="3">
    <source>
        <dbReference type="EMBL" id="OSS44734.1"/>
    </source>
</evidence>
<dbReference type="InParanoid" id="A0A1Y2LL59"/>
<keyword evidence="2" id="KW-1133">Transmembrane helix</keyword>
<dbReference type="EMBL" id="KZ107856">
    <property type="protein sequence ID" value="OSS44734.1"/>
    <property type="molecule type" value="Genomic_DNA"/>
</dbReference>